<evidence type="ECO:0000256" key="1">
    <source>
        <dbReference type="ARBA" id="ARBA00022723"/>
    </source>
</evidence>
<dbReference type="Proteomes" id="UP000009080">
    <property type="component" value="Chromosome"/>
</dbReference>
<gene>
    <name evidence="3" type="ordered locus">TERTU_3866</name>
</gene>
<dbReference type="CDD" id="cd02224">
    <property type="entry name" value="cupin_SPO2919-like"/>
    <property type="match status" value="1"/>
</dbReference>
<dbReference type="HOGENOM" id="CLU_110331_0_0_6"/>
<accession>C5BT15</accession>
<dbReference type="InterPro" id="IPR014710">
    <property type="entry name" value="RmlC-like_jellyroll"/>
</dbReference>
<dbReference type="KEGG" id="ttu:TERTU_3866"/>
<dbReference type="PANTHER" id="PTHR35848:SF6">
    <property type="entry name" value="CUPIN TYPE-2 DOMAIN-CONTAINING PROTEIN"/>
    <property type="match status" value="1"/>
</dbReference>
<dbReference type="EMBL" id="CP001614">
    <property type="protein sequence ID" value="ACR14432.1"/>
    <property type="molecule type" value="Genomic_DNA"/>
</dbReference>
<dbReference type="SUPFAM" id="SSF51182">
    <property type="entry name" value="RmlC-like cupins"/>
    <property type="match status" value="1"/>
</dbReference>
<evidence type="ECO:0000259" key="2">
    <source>
        <dbReference type="Pfam" id="PF07883"/>
    </source>
</evidence>
<dbReference type="InterPro" id="IPR051610">
    <property type="entry name" value="GPI/OXD"/>
</dbReference>
<dbReference type="Pfam" id="PF07883">
    <property type="entry name" value="Cupin_2"/>
    <property type="match status" value="1"/>
</dbReference>
<dbReference type="InterPro" id="IPR011051">
    <property type="entry name" value="RmlC_Cupin_sf"/>
</dbReference>
<keyword evidence="4" id="KW-1185">Reference proteome</keyword>
<evidence type="ECO:0000313" key="3">
    <source>
        <dbReference type="EMBL" id="ACR14432.1"/>
    </source>
</evidence>
<protein>
    <submittedName>
        <fullName evidence="3">Cupin 2, conserved barrel domain protein</fullName>
    </submittedName>
</protein>
<proteinExistence type="predicted"/>
<reference evidence="3 4" key="1">
    <citation type="journal article" date="2009" name="PLoS ONE">
        <title>The complete genome of Teredinibacter turnerae T7901: an intracellular endosymbiont of marine wood-boring bivalves (shipworms).</title>
        <authorList>
            <person name="Yang J.C."/>
            <person name="Madupu R."/>
            <person name="Durkin A.S."/>
            <person name="Ekborg N.A."/>
            <person name="Pedamallu C.S."/>
            <person name="Hostetler J.B."/>
            <person name="Radune D."/>
            <person name="Toms B.S."/>
            <person name="Henrissat B."/>
            <person name="Coutinho P.M."/>
            <person name="Schwarz S."/>
            <person name="Field L."/>
            <person name="Trindade-Silva A.E."/>
            <person name="Soares C.A.G."/>
            <person name="Elshahawi S."/>
            <person name="Hanora A."/>
            <person name="Schmidt E.W."/>
            <person name="Haygood M.G."/>
            <person name="Posfai J."/>
            <person name="Benner J."/>
            <person name="Madinger C."/>
            <person name="Nove J."/>
            <person name="Anton B."/>
            <person name="Chaudhary K."/>
            <person name="Foster J."/>
            <person name="Holman A."/>
            <person name="Kumar S."/>
            <person name="Lessard P.A."/>
            <person name="Luyten Y.A."/>
            <person name="Slatko B."/>
            <person name="Wood N."/>
            <person name="Wu B."/>
            <person name="Teplitski M."/>
            <person name="Mougous J.D."/>
            <person name="Ward N."/>
            <person name="Eisen J.A."/>
            <person name="Badger J.H."/>
            <person name="Distel D.L."/>
        </authorList>
    </citation>
    <scope>NUCLEOTIDE SEQUENCE [LARGE SCALE GENOMIC DNA]</scope>
    <source>
        <strain evidence="4">ATCC 39867 / T7901</strain>
    </source>
</reference>
<dbReference type="GO" id="GO:0046872">
    <property type="term" value="F:metal ion binding"/>
    <property type="evidence" value="ECO:0007669"/>
    <property type="project" value="UniProtKB-KW"/>
</dbReference>
<feature type="domain" description="Cupin type-2" evidence="2">
    <location>
        <begin position="55"/>
        <end position="122"/>
    </location>
</feature>
<organism evidence="3 4">
    <name type="scientific">Teredinibacter turnerae (strain ATCC 39867 / T7901)</name>
    <dbReference type="NCBI Taxonomy" id="377629"/>
    <lineage>
        <taxon>Bacteria</taxon>
        <taxon>Pseudomonadati</taxon>
        <taxon>Pseudomonadota</taxon>
        <taxon>Gammaproteobacteria</taxon>
        <taxon>Cellvibrionales</taxon>
        <taxon>Cellvibrionaceae</taxon>
        <taxon>Teredinibacter</taxon>
    </lineage>
</organism>
<dbReference type="eggNOG" id="COG3837">
    <property type="taxonomic scope" value="Bacteria"/>
</dbReference>
<dbReference type="Gene3D" id="2.60.120.10">
    <property type="entry name" value="Jelly Rolls"/>
    <property type="match status" value="1"/>
</dbReference>
<sequence length="166" mass="18164">MNESPESVPNIVRNAASLARKAPLVSHPLNGAAQRKTVSLGDLTRLSKVGIHLNVVAPGVTTTEPHRHEFADEFMFILQGTAEVQLGDEIHTLTSGDFIGLPARGPAHAFTNTGGTELIYLVGGNRPDFDVCTYPNREQRLYVYQSVEGRVKDWVRKGTLENDNAE</sequence>
<dbReference type="AlphaFoldDB" id="C5BT15"/>
<keyword evidence="1" id="KW-0479">Metal-binding</keyword>
<name>C5BT15_TERTT</name>
<dbReference type="PANTHER" id="PTHR35848">
    <property type="entry name" value="OXALATE-BINDING PROTEIN"/>
    <property type="match status" value="1"/>
</dbReference>
<dbReference type="STRING" id="377629.TERTU_3866"/>
<dbReference type="OrthoDB" id="116921at2"/>
<evidence type="ECO:0000313" key="4">
    <source>
        <dbReference type="Proteomes" id="UP000009080"/>
    </source>
</evidence>
<dbReference type="InterPro" id="IPR013096">
    <property type="entry name" value="Cupin_2"/>
</dbReference>
<dbReference type="RefSeq" id="WP_015820546.1">
    <property type="nucleotide sequence ID" value="NC_012997.1"/>
</dbReference>